<accession>A0A1H0W0I8</accession>
<evidence type="ECO:0000313" key="1">
    <source>
        <dbReference type="EMBL" id="SDP83886.1"/>
    </source>
</evidence>
<dbReference type="Proteomes" id="UP000199159">
    <property type="component" value="Unassembled WGS sequence"/>
</dbReference>
<gene>
    <name evidence="1" type="ORF">SAMN05216565_108121</name>
</gene>
<dbReference type="RefSeq" id="WP_090856340.1">
    <property type="nucleotide sequence ID" value="NZ_FNJU01000008.1"/>
</dbReference>
<dbReference type="OrthoDB" id="2730772at2"/>
<protein>
    <submittedName>
        <fullName evidence="1">Uncharacterized protein</fullName>
    </submittedName>
</protein>
<dbReference type="EMBL" id="FNJU01000008">
    <property type="protein sequence ID" value="SDP83886.1"/>
    <property type="molecule type" value="Genomic_DNA"/>
</dbReference>
<proteinExistence type="predicted"/>
<evidence type="ECO:0000313" key="2">
    <source>
        <dbReference type="Proteomes" id="UP000199159"/>
    </source>
</evidence>
<keyword evidence="2" id="KW-1185">Reference proteome</keyword>
<name>A0A1H0W0I8_9BACI</name>
<sequence length="254" mass="30153">MEKLTKRLRSSLVENPSIEIKKSDIWSLPVLTLSVEYKRVRKSKMDILMKMMLLTFEEADIRRAANLSEMLLVEELFIEDLIKKMQRTDLIQIDKGNYRLTMKGKEQLKSGIVEEDMDLEGTDVIYSPNHDEFWLELNGSVPKTDEELTVFRYENNEDNINHNRILEVLSESKNGLDENGLQLVVADILSYEKQSVLHVPCLEFQLYHKEQDIFYSRVWNTLLGQWDHTLERQIEERELVTWREKWEMKEPISE</sequence>
<reference evidence="2" key="1">
    <citation type="submission" date="2016-10" db="EMBL/GenBank/DDBJ databases">
        <authorList>
            <person name="Varghese N."/>
            <person name="Submissions S."/>
        </authorList>
    </citation>
    <scope>NUCLEOTIDE SEQUENCE [LARGE SCALE GENOMIC DNA]</scope>
    <source>
        <strain evidence="2">IBRC-M10078</strain>
    </source>
</reference>
<organism evidence="1 2">
    <name type="scientific">Litchfieldia salsa</name>
    <dbReference type="NCBI Taxonomy" id="930152"/>
    <lineage>
        <taxon>Bacteria</taxon>
        <taxon>Bacillati</taxon>
        <taxon>Bacillota</taxon>
        <taxon>Bacilli</taxon>
        <taxon>Bacillales</taxon>
        <taxon>Bacillaceae</taxon>
        <taxon>Litchfieldia</taxon>
    </lineage>
</organism>
<dbReference type="AlphaFoldDB" id="A0A1H0W0I8"/>